<evidence type="ECO:0000259" key="1">
    <source>
        <dbReference type="Pfam" id="PF01494"/>
    </source>
</evidence>
<evidence type="ECO:0000313" key="3">
    <source>
        <dbReference type="Proteomes" id="UP001519924"/>
    </source>
</evidence>
<name>A0ABS7F298_9PROT</name>
<dbReference type="PANTHER" id="PTHR43747:SF1">
    <property type="entry name" value="SLR1998 PROTEIN"/>
    <property type="match status" value="1"/>
</dbReference>
<dbReference type="Proteomes" id="UP001519924">
    <property type="component" value="Unassembled WGS sequence"/>
</dbReference>
<reference evidence="2 3" key="1">
    <citation type="submission" date="2021-08" db="EMBL/GenBank/DDBJ databases">
        <title>Caldovatus sediminis gen. nov., sp. nov., a moderately thermophilic bacterium isolated from a hot spring.</title>
        <authorList>
            <person name="Hu C.-J."/>
            <person name="Li W.-J."/>
            <person name="Xian W.-D."/>
        </authorList>
    </citation>
    <scope>NUCLEOTIDE SEQUENCE [LARGE SCALE GENOMIC DNA]</scope>
    <source>
        <strain evidence="2 3">SYSU G05006</strain>
    </source>
</reference>
<accession>A0ABS7F298</accession>
<dbReference type="InterPro" id="IPR036188">
    <property type="entry name" value="FAD/NAD-bd_sf"/>
</dbReference>
<organism evidence="2 3">
    <name type="scientific">Caldovatus aquaticus</name>
    <dbReference type="NCBI Taxonomy" id="2865671"/>
    <lineage>
        <taxon>Bacteria</taxon>
        <taxon>Pseudomonadati</taxon>
        <taxon>Pseudomonadota</taxon>
        <taxon>Alphaproteobacteria</taxon>
        <taxon>Acetobacterales</taxon>
        <taxon>Roseomonadaceae</taxon>
        <taxon>Caldovatus</taxon>
    </lineage>
</organism>
<dbReference type="Gene3D" id="3.50.50.60">
    <property type="entry name" value="FAD/NAD(P)-binding domain"/>
    <property type="match status" value="1"/>
</dbReference>
<gene>
    <name evidence="2" type="ORF">K1J50_09570</name>
</gene>
<feature type="domain" description="FAD-binding" evidence="1">
    <location>
        <begin position="21"/>
        <end position="330"/>
    </location>
</feature>
<dbReference type="InterPro" id="IPR002938">
    <property type="entry name" value="FAD-bd"/>
</dbReference>
<proteinExistence type="predicted"/>
<dbReference type="RefSeq" id="WP_220117488.1">
    <property type="nucleotide sequence ID" value="NZ_JAHZUY010000020.1"/>
</dbReference>
<sequence>MALSPDDRSRPDAGPAAEETCDVLVIGGGPAGSTAATILAERGRKVVLLEKDRHPRFHIGESLLPLNLRLFDRLGVRERVAAIGVHKPGARFVSDRHGGKHVEFAFANGPNPDYTYAYQVRRSEFDALLFRRAREAGALAEEGVRVLDVALDARAGHLVVARDAAGRERRWRARFLVDASGRDTFLATRLQSKRRYPHHHSAALYGHFRGVAPYGDAPEEDGNITIHLFDEGWIWMIPLPEGVMSVGVVSTPEFFKRRRGSFEDHLRATLAGIPSVARRMARAELISPVTATGNYSYRSRVMRGEGWLMVGDAYAFIDPVFSSGVLLAMASAEMGAEAADAWLDDPARAAPLLRAFERKVDRAIRTFAWLIFRFHTPVMRDMFMEPRNRFRMREGLIGLLAGNVHANANRQLPVLAFKASYYALSLLYRLGYRYRSGGLVREAG</sequence>
<keyword evidence="3" id="KW-1185">Reference proteome</keyword>
<dbReference type="InterPro" id="IPR050816">
    <property type="entry name" value="Flavin-dep_Halogenase_NPB"/>
</dbReference>
<dbReference type="PANTHER" id="PTHR43747">
    <property type="entry name" value="FAD-BINDING PROTEIN"/>
    <property type="match status" value="1"/>
</dbReference>
<comment type="caution">
    <text evidence="2">The sequence shown here is derived from an EMBL/GenBank/DDBJ whole genome shotgun (WGS) entry which is preliminary data.</text>
</comment>
<protein>
    <submittedName>
        <fullName evidence="2">FAD-dependent oxidoreductase</fullName>
    </submittedName>
</protein>
<evidence type="ECO:0000313" key="2">
    <source>
        <dbReference type="EMBL" id="MBW8269735.1"/>
    </source>
</evidence>
<dbReference type="SUPFAM" id="SSF51905">
    <property type="entry name" value="FAD/NAD(P)-binding domain"/>
    <property type="match status" value="1"/>
</dbReference>
<dbReference type="EMBL" id="JAHZUY010000020">
    <property type="protein sequence ID" value="MBW8269735.1"/>
    <property type="molecule type" value="Genomic_DNA"/>
</dbReference>
<dbReference type="PRINTS" id="PR00420">
    <property type="entry name" value="RNGMNOXGNASE"/>
</dbReference>
<dbReference type="Pfam" id="PF01494">
    <property type="entry name" value="FAD_binding_3"/>
    <property type="match status" value="1"/>
</dbReference>